<organism evidence="2 3">
    <name type="scientific">Zygosaccharomyces mellis</name>
    <dbReference type="NCBI Taxonomy" id="42258"/>
    <lineage>
        <taxon>Eukaryota</taxon>
        <taxon>Fungi</taxon>
        <taxon>Dikarya</taxon>
        <taxon>Ascomycota</taxon>
        <taxon>Saccharomycotina</taxon>
        <taxon>Saccharomycetes</taxon>
        <taxon>Saccharomycetales</taxon>
        <taxon>Saccharomycetaceae</taxon>
        <taxon>Zygosaccharomyces</taxon>
    </lineage>
</organism>
<evidence type="ECO:0000313" key="3">
    <source>
        <dbReference type="Proteomes" id="UP000301737"/>
    </source>
</evidence>
<comment type="caution">
    <text evidence="2">The sequence shown here is derived from an EMBL/GenBank/DDBJ whole genome shotgun (WGS) entry which is preliminary data.</text>
</comment>
<feature type="region of interest" description="Disordered" evidence="1">
    <location>
        <begin position="32"/>
        <end position="74"/>
    </location>
</feature>
<evidence type="ECO:0000313" key="2">
    <source>
        <dbReference type="EMBL" id="GCE99385.1"/>
    </source>
</evidence>
<feature type="compositionally biased region" description="Polar residues" evidence="1">
    <location>
        <begin position="88"/>
        <end position="106"/>
    </location>
</feature>
<protein>
    <submittedName>
        <fullName evidence="2">Uncharacterized protein</fullName>
    </submittedName>
</protein>
<dbReference type="OrthoDB" id="2555634at2759"/>
<keyword evidence="3" id="KW-1185">Reference proteome</keyword>
<proteinExistence type="predicted"/>
<reference evidence="2 3" key="1">
    <citation type="submission" date="2019-01" db="EMBL/GenBank/DDBJ databases">
        <title>Draft Genome Sequencing of Zygosaccharomyces mellis Ca-7.</title>
        <authorList>
            <person name="Shiwa Y."/>
            <person name="Kanesaki Y."/>
            <person name="Ishige T."/>
            <person name="Mura K."/>
            <person name="Hori T."/>
            <person name="Tamura T."/>
        </authorList>
    </citation>
    <scope>NUCLEOTIDE SEQUENCE [LARGE SCALE GENOMIC DNA]</scope>
    <source>
        <strain evidence="2 3">Ca-7</strain>
    </source>
</reference>
<gene>
    <name evidence="2" type="ORF">ZYGM_000337</name>
</gene>
<feature type="compositionally biased region" description="Basic and acidic residues" evidence="1">
    <location>
        <begin position="41"/>
        <end position="51"/>
    </location>
</feature>
<name>A0A4C2E5I0_9SACH</name>
<dbReference type="Proteomes" id="UP000301737">
    <property type="component" value="Unassembled WGS sequence"/>
</dbReference>
<accession>A0A4C2E5I0</accession>
<dbReference type="EMBL" id="BIMX01000010">
    <property type="protein sequence ID" value="GCE99385.1"/>
    <property type="molecule type" value="Genomic_DNA"/>
</dbReference>
<sequence length="114" mass="13173">MIPFEEGYNRRNCIQEPDWNAIEPDMWAQQQKRITKPNTKKTAEESSEHSDLITSVASTDTSASTGPTAYMPLHDSRNQLSSLVKNAQNNKEALEQRNQWIKQSNMKSRKEYGW</sequence>
<evidence type="ECO:0000256" key="1">
    <source>
        <dbReference type="SAM" id="MobiDB-lite"/>
    </source>
</evidence>
<feature type="compositionally biased region" description="Low complexity" evidence="1">
    <location>
        <begin position="54"/>
        <end position="65"/>
    </location>
</feature>
<dbReference type="AlphaFoldDB" id="A0A4C2E5I0"/>
<feature type="region of interest" description="Disordered" evidence="1">
    <location>
        <begin position="88"/>
        <end position="114"/>
    </location>
</feature>